<protein>
    <submittedName>
        <fullName evidence="1">Uncharacterized protein</fullName>
    </submittedName>
</protein>
<accession>A0A3M7S289</accession>
<name>A0A3M7S289_BRAPC</name>
<evidence type="ECO:0000313" key="2">
    <source>
        <dbReference type="Proteomes" id="UP000276133"/>
    </source>
</evidence>
<dbReference type="EMBL" id="REGN01002155">
    <property type="protein sequence ID" value="RNA29911.1"/>
    <property type="molecule type" value="Genomic_DNA"/>
</dbReference>
<keyword evidence="2" id="KW-1185">Reference proteome</keyword>
<dbReference type="AlphaFoldDB" id="A0A3M7S289"/>
<organism evidence="1 2">
    <name type="scientific">Brachionus plicatilis</name>
    <name type="common">Marine rotifer</name>
    <name type="synonym">Brachionus muelleri</name>
    <dbReference type="NCBI Taxonomy" id="10195"/>
    <lineage>
        <taxon>Eukaryota</taxon>
        <taxon>Metazoa</taxon>
        <taxon>Spiralia</taxon>
        <taxon>Gnathifera</taxon>
        <taxon>Rotifera</taxon>
        <taxon>Eurotatoria</taxon>
        <taxon>Monogononta</taxon>
        <taxon>Pseudotrocha</taxon>
        <taxon>Ploima</taxon>
        <taxon>Brachionidae</taxon>
        <taxon>Brachionus</taxon>
    </lineage>
</organism>
<sequence>MACSMQKIADKNFSELKRTSQPLFASDFKILPLNLFVPIWSYGKDSSFSVKVGKKNNFEIFFLKNKLLMAEYCFWFLRID</sequence>
<gene>
    <name evidence="1" type="ORF">BpHYR1_048070</name>
</gene>
<comment type="caution">
    <text evidence="1">The sequence shown here is derived from an EMBL/GenBank/DDBJ whole genome shotgun (WGS) entry which is preliminary data.</text>
</comment>
<reference evidence="1 2" key="1">
    <citation type="journal article" date="2018" name="Sci. Rep.">
        <title>Genomic signatures of local adaptation to the degree of environmental predictability in rotifers.</title>
        <authorList>
            <person name="Franch-Gras L."/>
            <person name="Hahn C."/>
            <person name="Garcia-Roger E.M."/>
            <person name="Carmona M.J."/>
            <person name="Serra M."/>
            <person name="Gomez A."/>
        </authorList>
    </citation>
    <scope>NUCLEOTIDE SEQUENCE [LARGE SCALE GENOMIC DNA]</scope>
    <source>
        <strain evidence="1">HYR1</strain>
    </source>
</reference>
<evidence type="ECO:0000313" key="1">
    <source>
        <dbReference type="EMBL" id="RNA29911.1"/>
    </source>
</evidence>
<dbReference type="Proteomes" id="UP000276133">
    <property type="component" value="Unassembled WGS sequence"/>
</dbReference>
<proteinExistence type="predicted"/>